<dbReference type="Proteomes" id="UP000188729">
    <property type="component" value="Unassembled WGS sequence"/>
</dbReference>
<sequence length="254" mass="27280">MRPSSQIHATYLARPSWRSRLLSLSFALLLVALLVLVLIRMGAWPGRPPGDGGILSTFDVSPPGPKQEQSRQQRRERQPKANQKPAEQPPVAPPPPPLPPVPLSELELPGVIKLSRNDYAAADIGRIPRAAPAPGGASGPPGDAGGGAEGVAGGGPNGETLYAAEWVREPTRAEMVTYLPQREQSGWGIVACRTIERNRVEDCREMGETPGSGIARGLRRASWQFLVRPPRVNGKPLIGAWVRIKYDIVVGVAN</sequence>
<feature type="transmembrane region" description="Helical" evidence="2">
    <location>
        <begin position="21"/>
        <end position="39"/>
    </location>
</feature>
<feature type="region of interest" description="Disordered" evidence="1">
    <location>
        <begin position="50"/>
        <end position="104"/>
    </location>
</feature>
<keyword evidence="2" id="KW-0472">Membrane</keyword>
<keyword evidence="2" id="KW-1133">Transmembrane helix</keyword>
<keyword evidence="2" id="KW-0812">Transmembrane</keyword>
<feature type="compositionally biased region" description="Basic and acidic residues" evidence="1">
    <location>
        <begin position="68"/>
        <end position="79"/>
    </location>
</feature>
<feature type="compositionally biased region" description="Pro residues" evidence="1">
    <location>
        <begin position="87"/>
        <end position="102"/>
    </location>
</feature>
<organism evidence="3 4">
    <name type="scientific">Sphingomonas jeddahensis</name>
    <dbReference type="NCBI Taxonomy" id="1915074"/>
    <lineage>
        <taxon>Bacteria</taxon>
        <taxon>Pseudomonadati</taxon>
        <taxon>Pseudomonadota</taxon>
        <taxon>Alphaproteobacteria</taxon>
        <taxon>Sphingomonadales</taxon>
        <taxon>Sphingomonadaceae</taxon>
        <taxon>Sphingomonas</taxon>
    </lineage>
</organism>
<evidence type="ECO:0000256" key="1">
    <source>
        <dbReference type="SAM" id="MobiDB-lite"/>
    </source>
</evidence>
<dbReference type="STRING" id="1915074.SPHI_00610"/>
<evidence type="ECO:0008006" key="5">
    <source>
        <dbReference type="Google" id="ProtNLM"/>
    </source>
</evidence>
<protein>
    <recommendedName>
        <fullName evidence="5">Gram-negative bacterial tonB protein</fullName>
    </recommendedName>
</protein>
<evidence type="ECO:0000313" key="3">
    <source>
        <dbReference type="EMBL" id="ONF97431.1"/>
    </source>
</evidence>
<evidence type="ECO:0000256" key="2">
    <source>
        <dbReference type="SAM" id="Phobius"/>
    </source>
</evidence>
<name>A0A1V2EXN0_9SPHN</name>
<accession>A0A1V2EXN0</accession>
<dbReference type="RefSeq" id="WP_233130558.1">
    <property type="nucleotide sequence ID" value="NZ_MPSB01000001.1"/>
</dbReference>
<feature type="region of interest" description="Disordered" evidence="1">
    <location>
        <begin position="130"/>
        <end position="157"/>
    </location>
</feature>
<reference evidence="3 4" key="1">
    <citation type="submission" date="2016-11" db="EMBL/GenBank/DDBJ databases">
        <title>Genome sequence of Sphingomonas jeddahensis G39.</title>
        <authorList>
            <person name="Poehlein A."/>
            <person name="Wuebbeler J.H."/>
            <person name="Steinbuechel A."/>
            <person name="Daniel R."/>
        </authorList>
    </citation>
    <scope>NUCLEOTIDE SEQUENCE [LARGE SCALE GENOMIC DNA]</scope>
    <source>
        <strain evidence="3 4">G39</strain>
    </source>
</reference>
<feature type="compositionally biased region" description="Gly residues" evidence="1">
    <location>
        <begin position="136"/>
        <end position="157"/>
    </location>
</feature>
<comment type="caution">
    <text evidence="3">The sequence shown here is derived from an EMBL/GenBank/DDBJ whole genome shotgun (WGS) entry which is preliminary data.</text>
</comment>
<evidence type="ECO:0000313" key="4">
    <source>
        <dbReference type="Proteomes" id="UP000188729"/>
    </source>
</evidence>
<dbReference type="EMBL" id="MPSB01000001">
    <property type="protein sequence ID" value="ONF97431.1"/>
    <property type="molecule type" value="Genomic_DNA"/>
</dbReference>
<proteinExistence type="predicted"/>
<dbReference type="AlphaFoldDB" id="A0A1V2EXN0"/>
<keyword evidence="4" id="KW-1185">Reference proteome</keyword>
<gene>
    <name evidence="3" type="ORF">SPHI_00610</name>
</gene>